<reference evidence="7 8" key="1">
    <citation type="journal article" date="2015" name="Microbiome">
        <title>Genomic resolution of linkages in carbon, nitrogen, and sulfur cycling among widespread estuary sediment bacteria.</title>
        <authorList>
            <person name="Baker B.J."/>
            <person name="Lazar C.S."/>
            <person name="Teske A.P."/>
            <person name="Dick G.J."/>
        </authorList>
    </citation>
    <scope>NUCLEOTIDE SEQUENCE [LARGE SCALE GENOMIC DNA]</scope>
    <source>
        <strain evidence="7">SM1_77</strain>
    </source>
</reference>
<dbReference type="SMART" id="SM00732">
    <property type="entry name" value="YqgFc"/>
    <property type="match status" value="1"/>
</dbReference>
<dbReference type="GO" id="GO:0000967">
    <property type="term" value="P:rRNA 5'-end processing"/>
    <property type="evidence" value="ECO:0007669"/>
    <property type="project" value="UniProtKB-UniRule"/>
</dbReference>
<dbReference type="Proteomes" id="UP000050975">
    <property type="component" value="Unassembled WGS sequence"/>
</dbReference>
<dbReference type="GO" id="GO:0005829">
    <property type="term" value="C:cytosol"/>
    <property type="evidence" value="ECO:0007669"/>
    <property type="project" value="TreeGrafter"/>
</dbReference>
<dbReference type="GO" id="GO:0016788">
    <property type="term" value="F:hydrolase activity, acting on ester bonds"/>
    <property type="evidence" value="ECO:0007669"/>
    <property type="project" value="UniProtKB-UniRule"/>
</dbReference>
<dbReference type="InterPro" id="IPR037027">
    <property type="entry name" value="YqgF/RNaseH-like_dom_sf"/>
</dbReference>
<dbReference type="EMBL" id="LJVE01000135">
    <property type="protein sequence ID" value="KPL12782.1"/>
    <property type="molecule type" value="Genomic_DNA"/>
</dbReference>
<dbReference type="Gene3D" id="3.30.420.140">
    <property type="entry name" value="YqgF/RNase H-like domain"/>
    <property type="match status" value="1"/>
</dbReference>
<comment type="subcellular location">
    <subcellularLocation>
        <location evidence="5">Cytoplasm</location>
    </subcellularLocation>
</comment>
<keyword evidence="2 5" id="KW-0690">Ribosome biogenesis</keyword>
<comment type="caution">
    <text evidence="7">The sequence shown here is derived from an EMBL/GenBank/DDBJ whole genome shotgun (WGS) entry which is preliminary data.</text>
</comment>
<evidence type="ECO:0000256" key="3">
    <source>
        <dbReference type="ARBA" id="ARBA00022722"/>
    </source>
</evidence>
<dbReference type="EC" id="3.1.-.-" evidence="5"/>
<dbReference type="HAMAP" id="MF_00651">
    <property type="entry name" value="Nuclease_YqgF"/>
    <property type="match status" value="1"/>
</dbReference>
<keyword evidence="1 5" id="KW-0963">Cytoplasm</keyword>
<feature type="domain" description="YqgF/RNase H-like" evidence="6">
    <location>
        <begin position="1"/>
        <end position="101"/>
    </location>
</feature>
<dbReference type="InterPro" id="IPR005227">
    <property type="entry name" value="YqgF"/>
</dbReference>
<evidence type="ECO:0000259" key="6">
    <source>
        <dbReference type="SMART" id="SM00732"/>
    </source>
</evidence>
<organism evidence="7 8">
    <name type="scientific">candidate division WOR_3 bacterium SM1_77</name>
    <dbReference type="NCBI Taxonomy" id="1703778"/>
    <lineage>
        <taxon>Bacteria</taxon>
        <taxon>Bacteria division WOR-3</taxon>
    </lineage>
</organism>
<dbReference type="GO" id="GO:0004518">
    <property type="term" value="F:nuclease activity"/>
    <property type="evidence" value="ECO:0007669"/>
    <property type="project" value="UniProtKB-KW"/>
</dbReference>
<keyword evidence="3 5" id="KW-0540">Nuclease</keyword>
<name>A0A0S8JVW8_UNCW3</name>
<evidence type="ECO:0000256" key="4">
    <source>
        <dbReference type="ARBA" id="ARBA00022801"/>
    </source>
</evidence>
<evidence type="ECO:0000256" key="2">
    <source>
        <dbReference type="ARBA" id="ARBA00022517"/>
    </source>
</evidence>
<accession>A0A0S8JVW8</accession>
<dbReference type="CDD" id="cd16964">
    <property type="entry name" value="YqgF"/>
    <property type="match status" value="1"/>
</dbReference>
<evidence type="ECO:0000313" key="7">
    <source>
        <dbReference type="EMBL" id="KPL12782.1"/>
    </source>
</evidence>
<dbReference type="InterPro" id="IPR006641">
    <property type="entry name" value="YqgF/RNaseH-like_dom"/>
</dbReference>
<evidence type="ECO:0000256" key="5">
    <source>
        <dbReference type="HAMAP-Rule" id="MF_00651"/>
    </source>
</evidence>
<sequence>MRIMAIDYGLKRVGVAITDALCTIAQPLLTIEPRSASALIKRLKCIAQENEVGLIILGNPLSLQGKSTEMSNRIERFLKKLRRSIDVEVVLWDERYVSKYAMNRMRSLGISGKKEEIDRIAAAIILDEYLESKRA</sequence>
<dbReference type="NCBIfam" id="TIGR00250">
    <property type="entry name" value="RNAse_H_YqgF"/>
    <property type="match status" value="1"/>
</dbReference>
<comment type="function">
    <text evidence="5">Could be a nuclease involved in processing of the 5'-end of pre-16S rRNA.</text>
</comment>
<protein>
    <recommendedName>
        <fullName evidence="5">Putative pre-16S rRNA nuclease</fullName>
        <ecNumber evidence="5">3.1.-.-</ecNumber>
    </recommendedName>
</protein>
<evidence type="ECO:0000256" key="1">
    <source>
        <dbReference type="ARBA" id="ARBA00022490"/>
    </source>
</evidence>
<gene>
    <name evidence="7" type="ORF">AMJ74_06140</name>
</gene>
<dbReference type="InterPro" id="IPR012337">
    <property type="entry name" value="RNaseH-like_sf"/>
</dbReference>
<evidence type="ECO:0000313" key="8">
    <source>
        <dbReference type="Proteomes" id="UP000050975"/>
    </source>
</evidence>
<dbReference type="PANTHER" id="PTHR33317:SF4">
    <property type="entry name" value="POLYNUCLEOTIDYL TRANSFERASE, RIBONUCLEASE H-LIKE SUPERFAMILY PROTEIN"/>
    <property type="match status" value="1"/>
</dbReference>
<dbReference type="SUPFAM" id="SSF53098">
    <property type="entry name" value="Ribonuclease H-like"/>
    <property type="match status" value="1"/>
</dbReference>
<proteinExistence type="inferred from homology"/>
<comment type="similarity">
    <text evidence="5">Belongs to the YqgF HJR family.</text>
</comment>
<keyword evidence="4 5" id="KW-0378">Hydrolase</keyword>
<dbReference type="PANTHER" id="PTHR33317">
    <property type="entry name" value="POLYNUCLEOTIDYL TRANSFERASE, RIBONUCLEASE H-LIKE SUPERFAMILY PROTEIN"/>
    <property type="match status" value="1"/>
</dbReference>
<dbReference type="AlphaFoldDB" id="A0A0S8JVW8"/>
<dbReference type="Pfam" id="PF03652">
    <property type="entry name" value="RuvX"/>
    <property type="match status" value="1"/>
</dbReference>